<evidence type="ECO:0000313" key="3">
    <source>
        <dbReference type="Proteomes" id="UP000585474"/>
    </source>
</evidence>
<dbReference type="Proteomes" id="UP000585474">
    <property type="component" value="Unassembled WGS sequence"/>
</dbReference>
<protein>
    <submittedName>
        <fullName evidence="2">Carbohydrate-binding protein</fullName>
    </submittedName>
</protein>
<dbReference type="PANTHER" id="PTHR21477:SF31">
    <property type="entry name" value="PROTEIN PHLOEM PROTEIN 2-LIKE A10-LIKE"/>
    <property type="match status" value="1"/>
</dbReference>
<keyword evidence="1" id="KW-1133">Transmembrane helix</keyword>
<proteinExistence type="predicted"/>
<organism evidence="2 3">
    <name type="scientific">Actinidia rufa</name>
    <dbReference type="NCBI Taxonomy" id="165716"/>
    <lineage>
        <taxon>Eukaryota</taxon>
        <taxon>Viridiplantae</taxon>
        <taxon>Streptophyta</taxon>
        <taxon>Embryophyta</taxon>
        <taxon>Tracheophyta</taxon>
        <taxon>Spermatophyta</taxon>
        <taxon>Magnoliopsida</taxon>
        <taxon>eudicotyledons</taxon>
        <taxon>Gunneridae</taxon>
        <taxon>Pentapetalae</taxon>
        <taxon>asterids</taxon>
        <taxon>Ericales</taxon>
        <taxon>Actinidiaceae</taxon>
        <taxon>Actinidia</taxon>
    </lineage>
</organism>
<comment type="caution">
    <text evidence="2">The sequence shown here is derived from an EMBL/GenBank/DDBJ whole genome shotgun (WGS) entry which is preliminary data.</text>
</comment>
<keyword evidence="3" id="KW-1185">Reference proteome</keyword>
<name>A0A7J0F726_9ERIC</name>
<evidence type="ECO:0000313" key="2">
    <source>
        <dbReference type="EMBL" id="GFY93707.1"/>
    </source>
</evidence>
<keyword evidence="1" id="KW-0812">Transmembrane</keyword>
<dbReference type="InterPro" id="IPR019141">
    <property type="entry name" value="DUF2045"/>
</dbReference>
<feature type="transmembrane region" description="Helical" evidence="1">
    <location>
        <begin position="350"/>
        <end position="370"/>
    </location>
</feature>
<dbReference type="PANTHER" id="PTHR21477">
    <property type="entry name" value="ZGC:172139"/>
    <property type="match status" value="1"/>
</dbReference>
<evidence type="ECO:0000256" key="1">
    <source>
        <dbReference type="SAM" id="Phobius"/>
    </source>
</evidence>
<dbReference type="EMBL" id="BJWL01000009">
    <property type="protein sequence ID" value="GFY93707.1"/>
    <property type="molecule type" value="Genomic_DNA"/>
</dbReference>
<accession>A0A7J0F726</accession>
<gene>
    <name evidence="2" type="ORF">Acr_09g0001530</name>
</gene>
<dbReference type="AlphaFoldDB" id="A0A7J0F726"/>
<keyword evidence="1" id="KW-0472">Membrane</keyword>
<dbReference type="OrthoDB" id="1641131at2759"/>
<sequence>MDLELVKKGFGYTQKRRRWVVLLAALGFSGYGVYKRLCFETAEAIGFVSRDIKEFVKSDSDQIPNSLRQVSKITRSDEFSDSVVRVTRALTFGILGGYRSEARKSDNSSISDQVLDRLFFEIWFWFLLRWWSEVFARNLVMAFYSEAKLSNMENSTGVNCRDSQMKSIPEWVNIICGEKCKELIGDSIQLFVSTAVSVYLDKTMHINPYDEIFSGLTNPKHERKVADMLSLVCNGAVETLVRTSNQVLTSDKSKGTGNVELLGQGPEARKSFDEDGGWVNKMSSTLAVPSNRKLVLDMTGRVTFETVRSFLEFLVEKLRDGLRSSINVVHEVVVDRGLKAVRFVTEKSSAIFTVCISLCLHILGGVWILVPA</sequence>
<reference evidence="2 3" key="1">
    <citation type="submission" date="2019-07" db="EMBL/GenBank/DDBJ databases">
        <title>De Novo Assembly of kiwifruit Actinidia rufa.</title>
        <authorList>
            <person name="Sugita-Konishi S."/>
            <person name="Sato K."/>
            <person name="Mori E."/>
            <person name="Abe Y."/>
            <person name="Kisaki G."/>
            <person name="Hamano K."/>
            <person name="Suezawa K."/>
            <person name="Otani M."/>
            <person name="Fukuda T."/>
            <person name="Manabe T."/>
            <person name="Gomi K."/>
            <person name="Tabuchi M."/>
            <person name="Akimitsu K."/>
            <person name="Kataoka I."/>
        </authorList>
    </citation>
    <scope>NUCLEOTIDE SEQUENCE [LARGE SCALE GENOMIC DNA]</scope>
    <source>
        <strain evidence="3">cv. Fuchu</strain>
    </source>
</reference>